<feature type="transmembrane region" description="Helical" evidence="1">
    <location>
        <begin position="457"/>
        <end position="476"/>
    </location>
</feature>
<name>A0A9W7LCD6_9STRA</name>
<keyword evidence="1" id="KW-0472">Membrane</keyword>
<comment type="caution">
    <text evidence="2">The sequence shown here is derived from an EMBL/GenBank/DDBJ whole genome shotgun (WGS) entry which is preliminary data.</text>
</comment>
<evidence type="ECO:0008006" key="4">
    <source>
        <dbReference type="Google" id="ProtNLM"/>
    </source>
</evidence>
<protein>
    <recommendedName>
        <fullName evidence="4">Phosphatidate phosphatase APP1 catalytic domain-containing protein</fullName>
    </recommendedName>
</protein>
<dbReference type="PANTHER" id="PTHR40861">
    <property type="entry name" value="DUF2183 DOMAIN-CONTAINING PROTEIN"/>
    <property type="match status" value="1"/>
</dbReference>
<dbReference type="AlphaFoldDB" id="A0A9W7LCD6"/>
<organism evidence="2 3">
    <name type="scientific">Triparma columacea</name>
    <dbReference type="NCBI Taxonomy" id="722753"/>
    <lineage>
        <taxon>Eukaryota</taxon>
        <taxon>Sar</taxon>
        <taxon>Stramenopiles</taxon>
        <taxon>Ochrophyta</taxon>
        <taxon>Bolidophyceae</taxon>
        <taxon>Parmales</taxon>
        <taxon>Triparmaceae</taxon>
        <taxon>Triparma</taxon>
    </lineage>
</organism>
<gene>
    <name evidence="2" type="ORF">TrCOL_g1592</name>
</gene>
<proteinExistence type="predicted"/>
<accession>A0A9W7LCD6</accession>
<evidence type="ECO:0000313" key="3">
    <source>
        <dbReference type="Proteomes" id="UP001165065"/>
    </source>
</evidence>
<keyword evidence="1" id="KW-0812">Transmembrane</keyword>
<evidence type="ECO:0000313" key="2">
    <source>
        <dbReference type="EMBL" id="GMI45414.1"/>
    </source>
</evidence>
<sequence length="517" mass="56378">MCSPCNSCPFQETQYFGTHEEVISPSCPESFVAGVTKLKSDATRGKYKVVVWNSGDYFNGDISDPYIYDLQGDSVRCYEVHSSSLPMIGDADKIKVTLNCESVMCSLRYDFEFSCFETGVLLSDEVDGGGVQVLSDIDDTIVCPSPQCTSKIDCSTGDGSFAGFIAGKDNRLDHKEIYPGVGEIMLGLARGPIAGLEDDPKFHPAKPILLSARPREAQAMLAMDQSSVLNLYLENVGDRLNMTYGANVDQSKYGTLFDGSSFTEMGETKAKSYAEIGKRLPQTRFLFMGDNGQGDVCAAQAMLESDQGDRLAAVLIHQTEEMSQMLQECEDGSRDFTIDLNEGDFEGRVHYHKTHSNAALWLLEKGLISCCSANHVYQAVDEFITCRCDGGDCGTHGLPTGISVKATRSDTLNYCSAMKADQELLKVKTDECPVDCPRLDASKGFDDEISSQLGPNYWIVVGLPIVLSLICCCACFRRIKKKRYGEGSIESIEGSPINSSSIGGIAKRIEIDGREGV</sequence>
<keyword evidence="1" id="KW-1133">Transmembrane helix</keyword>
<dbReference type="EMBL" id="BRYA01000246">
    <property type="protein sequence ID" value="GMI45414.1"/>
    <property type="molecule type" value="Genomic_DNA"/>
</dbReference>
<dbReference type="PANTHER" id="PTHR40861:SF1">
    <property type="entry name" value="PHOSPHATIDATE PHOSPHATASE APP1 CATALYTIC DOMAIN-CONTAINING PROTEIN"/>
    <property type="match status" value="1"/>
</dbReference>
<dbReference type="Proteomes" id="UP001165065">
    <property type="component" value="Unassembled WGS sequence"/>
</dbReference>
<keyword evidence="3" id="KW-1185">Reference proteome</keyword>
<reference evidence="3" key="1">
    <citation type="journal article" date="2023" name="Commun. Biol.">
        <title>Genome analysis of Parmales, the sister group of diatoms, reveals the evolutionary specialization of diatoms from phago-mixotrophs to photoautotrophs.</title>
        <authorList>
            <person name="Ban H."/>
            <person name="Sato S."/>
            <person name="Yoshikawa S."/>
            <person name="Yamada K."/>
            <person name="Nakamura Y."/>
            <person name="Ichinomiya M."/>
            <person name="Sato N."/>
            <person name="Blanc-Mathieu R."/>
            <person name="Endo H."/>
            <person name="Kuwata A."/>
            <person name="Ogata H."/>
        </authorList>
    </citation>
    <scope>NUCLEOTIDE SEQUENCE [LARGE SCALE GENOMIC DNA]</scope>
</reference>
<evidence type="ECO:0000256" key="1">
    <source>
        <dbReference type="SAM" id="Phobius"/>
    </source>
</evidence>